<name>A0A4Q8M3N9_9GAMM</name>
<proteinExistence type="predicted"/>
<protein>
    <submittedName>
        <fullName evidence="1">Uncharacterized protein</fullName>
    </submittedName>
</protein>
<comment type="caution">
    <text evidence="1">The sequence shown here is derived from an EMBL/GenBank/DDBJ whole genome shotgun (WGS) entry which is preliminary data.</text>
</comment>
<dbReference type="InterPro" id="IPR053780">
    <property type="entry name" value="Gp66-like"/>
</dbReference>
<dbReference type="NCBIfam" id="NF045478">
    <property type="entry name" value="XF1762_fam"/>
    <property type="match status" value="1"/>
</dbReference>
<dbReference type="EMBL" id="SHMG01000005">
    <property type="protein sequence ID" value="TAA42481.1"/>
    <property type="molecule type" value="Genomic_DNA"/>
</dbReference>
<organism evidence="1 2">
    <name type="scientific">Pseudoxanthomonas winnipegensis</name>
    <dbReference type="NCBI Taxonomy" id="2480810"/>
    <lineage>
        <taxon>Bacteria</taxon>
        <taxon>Pseudomonadati</taxon>
        <taxon>Pseudomonadota</taxon>
        <taxon>Gammaproteobacteria</taxon>
        <taxon>Lysobacterales</taxon>
        <taxon>Lysobacteraceae</taxon>
        <taxon>Pseudoxanthomonas</taxon>
    </lineage>
</organism>
<dbReference type="RefSeq" id="WP_130534503.1">
    <property type="nucleotide sequence ID" value="NZ_SHMG01000005.1"/>
</dbReference>
<evidence type="ECO:0000313" key="2">
    <source>
        <dbReference type="Proteomes" id="UP000294164"/>
    </source>
</evidence>
<gene>
    <name evidence="1" type="ORF">EA655_10650</name>
</gene>
<reference evidence="1 2" key="1">
    <citation type="submission" date="2019-02" db="EMBL/GenBank/DDBJ databases">
        <title>WGS of Pseudoxanthomonas species novum from clinical isolates.</title>
        <authorList>
            <person name="Bernier A.-M."/>
            <person name="Bernard K."/>
            <person name="Vachon A."/>
        </authorList>
    </citation>
    <scope>NUCLEOTIDE SEQUENCE [LARGE SCALE GENOMIC DNA]</scope>
    <source>
        <strain evidence="1 2">NML130969</strain>
    </source>
</reference>
<sequence>MLSIAPCTLRQAKGYVAEHHRHHRAPQGGLFALAALAGDRLCGVVIVGRPVARGLDDGRTVEVTRLCTDGTRNACSALYGRARRAAMALGYTKVLTYTLEEECGSSLRAAGWTAVATTRGGSWDTPSRRRLDNHPLQRKVRWETA</sequence>
<dbReference type="OrthoDB" id="1653618at2"/>
<dbReference type="Proteomes" id="UP000294164">
    <property type="component" value="Unassembled WGS sequence"/>
</dbReference>
<evidence type="ECO:0000313" key="1">
    <source>
        <dbReference type="EMBL" id="TAA42481.1"/>
    </source>
</evidence>
<accession>A0A4Q8M3N9</accession>
<dbReference type="AlphaFoldDB" id="A0A4Q8M3N9"/>